<evidence type="ECO:0000313" key="2">
    <source>
        <dbReference type="EMBL" id="TWT32506.1"/>
    </source>
</evidence>
<reference evidence="2 3" key="1">
    <citation type="submission" date="2019-02" db="EMBL/GenBank/DDBJ databases">
        <title>Deep-cultivation of Planctomycetes and their phenomic and genomic characterization uncovers novel biology.</title>
        <authorList>
            <person name="Wiegand S."/>
            <person name="Jogler M."/>
            <person name="Boedeker C."/>
            <person name="Pinto D."/>
            <person name="Vollmers J."/>
            <person name="Rivas-Marin E."/>
            <person name="Kohn T."/>
            <person name="Peeters S.H."/>
            <person name="Heuer A."/>
            <person name="Rast P."/>
            <person name="Oberbeckmann S."/>
            <person name="Bunk B."/>
            <person name="Jeske O."/>
            <person name="Meyerdierks A."/>
            <person name="Storesund J.E."/>
            <person name="Kallscheuer N."/>
            <person name="Luecker S."/>
            <person name="Lage O.M."/>
            <person name="Pohl T."/>
            <person name="Merkel B.J."/>
            <person name="Hornburger P."/>
            <person name="Mueller R.-W."/>
            <person name="Bruemmer F."/>
            <person name="Labrenz M."/>
            <person name="Spormann A.M."/>
            <person name="Op Den Camp H."/>
            <person name="Overmann J."/>
            <person name="Amann R."/>
            <person name="Jetten M.S.M."/>
            <person name="Mascher T."/>
            <person name="Medema M.H."/>
            <person name="Devos D.P."/>
            <person name="Kaster A.-K."/>
            <person name="Ovreas L."/>
            <person name="Rohde M."/>
            <person name="Galperin M.Y."/>
            <person name="Jogler C."/>
        </authorList>
    </citation>
    <scope>NUCLEOTIDE SEQUENCE [LARGE SCALE GENOMIC DNA]</scope>
    <source>
        <strain evidence="2 3">KOR34</strain>
    </source>
</reference>
<name>A0A5C5V1R0_9BACT</name>
<organism evidence="2 3">
    <name type="scientific">Posidoniimonas corsicana</name>
    <dbReference type="NCBI Taxonomy" id="1938618"/>
    <lineage>
        <taxon>Bacteria</taxon>
        <taxon>Pseudomonadati</taxon>
        <taxon>Planctomycetota</taxon>
        <taxon>Planctomycetia</taxon>
        <taxon>Pirellulales</taxon>
        <taxon>Lacipirellulaceae</taxon>
        <taxon>Posidoniimonas</taxon>
    </lineage>
</organism>
<proteinExistence type="predicted"/>
<dbReference type="RefSeq" id="WP_146567931.1">
    <property type="nucleotide sequence ID" value="NZ_SIHJ01000003.1"/>
</dbReference>
<evidence type="ECO:0008006" key="4">
    <source>
        <dbReference type="Google" id="ProtNLM"/>
    </source>
</evidence>
<accession>A0A5C5V1R0</accession>
<evidence type="ECO:0000256" key="1">
    <source>
        <dbReference type="SAM" id="SignalP"/>
    </source>
</evidence>
<dbReference type="OrthoDB" id="286727at2"/>
<keyword evidence="3" id="KW-1185">Reference proteome</keyword>
<gene>
    <name evidence="2" type="ORF">KOR34_42690</name>
</gene>
<feature type="chain" id="PRO_5023094396" description="Carboxypeptidase regulatory-like domain-containing protein" evidence="1">
    <location>
        <begin position="23"/>
        <end position="145"/>
    </location>
</feature>
<feature type="signal peptide" evidence="1">
    <location>
        <begin position="1"/>
        <end position="22"/>
    </location>
</feature>
<dbReference type="AlphaFoldDB" id="A0A5C5V1R0"/>
<protein>
    <recommendedName>
        <fullName evidence="4">Carboxypeptidase regulatory-like domain-containing protein</fullName>
    </recommendedName>
</protein>
<comment type="caution">
    <text evidence="2">The sequence shown here is derived from an EMBL/GenBank/DDBJ whole genome shotgun (WGS) entry which is preliminary data.</text>
</comment>
<dbReference type="EMBL" id="SIHJ01000003">
    <property type="protein sequence ID" value="TWT32506.1"/>
    <property type="molecule type" value="Genomic_DNA"/>
</dbReference>
<dbReference type="Proteomes" id="UP000316714">
    <property type="component" value="Unassembled WGS sequence"/>
</dbReference>
<sequence precursor="true">MPRHHRLSVCLVALMIAPLAGCGSKGYQLAPVSGVVTLDGKPVPGTLVNYQPVGSEGVTPGPGSTGRCDENGRYTLSTIRDETGAVVGLHRVRIYSYSPESPVEQDTDEGLPTEQFPERYNYRSELEITIEPGGTDAADFALTRG</sequence>
<evidence type="ECO:0000313" key="3">
    <source>
        <dbReference type="Proteomes" id="UP000316714"/>
    </source>
</evidence>
<keyword evidence="1" id="KW-0732">Signal</keyword>